<dbReference type="EMBL" id="BEZZ01105459">
    <property type="protein sequence ID" value="GCC43401.1"/>
    <property type="molecule type" value="Genomic_DNA"/>
</dbReference>
<feature type="compositionally biased region" description="Low complexity" evidence="1">
    <location>
        <begin position="1"/>
        <end position="20"/>
    </location>
</feature>
<gene>
    <name evidence="2" type="ORF">chiPu_0027498</name>
</gene>
<keyword evidence="3" id="KW-1185">Reference proteome</keyword>
<feature type="region of interest" description="Disordered" evidence="1">
    <location>
        <begin position="1"/>
        <end position="74"/>
    </location>
</feature>
<name>A0A401TL59_CHIPU</name>
<comment type="caution">
    <text evidence="2">The sequence shown here is derived from an EMBL/GenBank/DDBJ whole genome shotgun (WGS) entry which is preliminary data.</text>
</comment>
<accession>A0A401TL59</accession>
<reference evidence="2 3" key="1">
    <citation type="journal article" date="2018" name="Nat. Ecol. Evol.">
        <title>Shark genomes provide insights into elasmobranch evolution and the origin of vertebrates.</title>
        <authorList>
            <person name="Hara Y"/>
            <person name="Yamaguchi K"/>
            <person name="Onimaru K"/>
            <person name="Kadota M"/>
            <person name="Koyanagi M"/>
            <person name="Keeley SD"/>
            <person name="Tatsumi K"/>
            <person name="Tanaka K"/>
            <person name="Motone F"/>
            <person name="Kageyama Y"/>
            <person name="Nozu R"/>
            <person name="Adachi N"/>
            <person name="Nishimura O"/>
            <person name="Nakagawa R"/>
            <person name="Tanegashima C"/>
            <person name="Kiyatake I"/>
            <person name="Matsumoto R"/>
            <person name="Murakumo K"/>
            <person name="Nishida K"/>
            <person name="Terakita A"/>
            <person name="Kuratani S"/>
            <person name="Sato K"/>
            <person name="Hyodo S Kuraku.S."/>
        </authorList>
    </citation>
    <scope>NUCLEOTIDE SEQUENCE [LARGE SCALE GENOMIC DNA]</scope>
</reference>
<evidence type="ECO:0000313" key="2">
    <source>
        <dbReference type="EMBL" id="GCC43401.1"/>
    </source>
</evidence>
<evidence type="ECO:0000256" key="1">
    <source>
        <dbReference type="SAM" id="MobiDB-lite"/>
    </source>
</evidence>
<evidence type="ECO:0000313" key="3">
    <source>
        <dbReference type="Proteomes" id="UP000287033"/>
    </source>
</evidence>
<dbReference type="AlphaFoldDB" id="A0A401TL59"/>
<proteinExistence type="predicted"/>
<sequence length="74" mass="7354">VPPGSVAAEEGAAGSPAPAGCDPLPAAPGRRRCQDSGVSLQQHPLQPNGSADPQQLPQAAVPGPDTDSSYRLSV</sequence>
<feature type="non-terminal residue" evidence="2">
    <location>
        <position position="1"/>
    </location>
</feature>
<protein>
    <submittedName>
        <fullName evidence="2">Uncharacterized protein</fullName>
    </submittedName>
</protein>
<feature type="compositionally biased region" description="Polar residues" evidence="1">
    <location>
        <begin position="36"/>
        <end position="57"/>
    </location>
</feature>
<dbReference type="Proteomes" id="UP000287033">
    <property type="component" value="Unassembled WGS sequence"/>
</dbReference>
<organism evidence="2 3">
    <name type="scientific">Chiloscyllium punctatum</name>
    <name type="common">Brownbanded bambooshark</name>
    <name type="synonym">Hemiscyllium punctatum</name>
    <dbReference type="NCBI Taxonomy" id="137246"/>
    <lineage>
        <taxon>Eukaryota</taxon>
        <taxon>Metazoa</taxon>
        <taxon>Chordata</taxon>
        <taxon>Craniata</taxon>
        <taxon>Vertebrata</taxon>
        <taxon>Chondrichthyes</taxon>
        <taxon>Elasmobranchii</taxon>
        <taxon>Galeomorphii</taxon>
        <taxon>Galeoidea</taxon>
        <taxon>Orectolobiformes</taxon>
        <taxon>Hemiscylliidae</taxon>
        <taxon>Chiloscyllium</taxon>
    </lineage>
</organism>